<accession>A0ABN7P7C7</accession>
<keyword evidence="3" id="KW-1185">Reference proteome</keyword>
<reference evidence="2" key="1">
    <citation type="submission" date="2021-03" db="EMBL/GenBank/DDBJ databases">
        <authorList>
            <person name="Tran Van P."/>
        </authorList>
    </citation>
    <scope>NUCLEOTIDE SEQUENCE</scope>
</reference>
<keyword evidence="1" id="KW-0472">Membrane</keyword>
<evidence type="ECO:0000256" key="1">
    <source>
        <dbReference type="SAM" id="Phobius"/>
    </source>
</evidence>
<name>A0ABN7P7C7_TIMPD</name>
<dbReference type="Proteomes" id="UP001153148">
    <property type="component" value="Unassembled WGS sequence"/>
</dbReference>
<dbReference type="EMBL" id="CAJPIN010024088">
    <property type="protein sequence ID" value="CAG2063063.1"/>
    <property type="molecule type" value="Genomic_DNA"/>
</dbReference>
<proteinExistence type="predicted"/>
<organism evidence="2 3">
    <name type="scientific">Timema podura</name>
    <name type="common">Walking stick</name>
    <dbReference type="NCBI Taxonomy" id="61482"/>
    <lineage>
        <taxon>Eukaryota</taxon>
        <taxon>Metazoa</taxon>
        <taxon>Ecdysozoa</taxon>
        <taxon>Arthropoda</taxon>
        <taxon>Hexapoda</taxon>
        <taxon>Insecta</taxon>
        <taxon>Pterygota</taxon>
        <taxon>Neoptera</taxon>
        <taxon>Polyneoptera</taxon>
        <taxon>Phasmatodea</taxon>
        <taxon>Timematodea</taxon>
        <taxon>Timematoidea</taxon>
        <taxon>Timematidae</taxon>
        <taxon>Timema</taxon>
    </lineage>
</organism>
<protein>
    <submittedName>
        <fullName evidence="2">Uncharacterized protein</fullName>
    </submittedName>
</protein>
<keyword evidence="1" id="KW-0812">Transmembrane</keyword>
<sequence length="172" mass="20055">MKEKMDVLRLMNGINDTFGSLFLSSWMGNLTVNVQEYQAMYLVVVATLFTLVFGFVLLFVRKWKNKEFLPEVKEFVGVGSARPRFRKRDKVLFYGRKMLRKVKSISGQVHGGQGKKRRMVMKFARRLLQLKKDTTPMQLKVLEPPAEYLQEDISSDDQRVPPDALYMLQSIR</sequence>
<comment type="caution">
    <text evidence="2">The sequence shown here is derived from an EMBL/GenBank/DDBJ whole genome shotgun (WGS) entry which is preliminary data.</text>
</comment>
<evidence type="ECO:0000313" key="3">
    <source>
        <dbReference type="Proteomes" id="UP001153148"/>
    </source>
</evidence>
<feature type="transmembrane region" description="Helical" evidence="1">
    <location>
        <begin position="39"/>
        <end position="60"/>
    </location>
</feature>
<evidence type="ECO:0000313" key="2">
    <source>
        <dbReference type="EMBL" id="CAG2063063.1"/>
    </source>
</evidence>
<gene>
    <name evidence="2" type="ORF">TPAB3V08_LOCUS10011</name>
</gene>
<keyword evidence="1" id="KW-1133">Transmembrane helix</keyword>